<evidence type="ECO:0000256" key="1">
    <source>
        <dbReference type="ARBA" id="ARBA00022723"/>
    </source>
</evidence>
<gene>
    <name evidence="6" type="ORF">CSSPTR1EN2_LOCUS13769</name>
</gene>
<protein>
    <recommendedName>
        <fullName evidence="5">RING-CH-type domain-containing protein</fullName>
    </recommendedName>
</protein>
<dbReference type="Gene3D" id="3.30.40.10">
    <property type="entry name" value="Zinc/RING finger domain, C3HC4 (zinc finger)"/>
    <property type="match status" value="1"/>
</dbReference>
<name>A0ABP0UCN9_9BRYO</name>
<dbReference type="Pfam" id="PF12906">
    <property type="entry name" value="RINGv"/>
    <property type="match status" value="1"/>
</dbReference>
<feature type="region of interest" description="Disordered" evidence="4">
    <location>
        <begin position="1"/>
        <end position="22"/>
    </location>
</feature>
<dbReference type="InterPro" id="IPR013083">
    <property type="entry name" value="Znf_RING/FYVE/PHD"/>
</dbReference>
<evidence type="ECO:0000259" key="5">
    <source>
        <dbReference type="PROSITE" id="PS51292"/>
    </source>
</evidence>
<organism evidence="6 7">
    <name type="scientific">Sphagnum troendelagicum</name>
    <dbReference type="NCBI Taxonomy" id="128251"/>
    <lineage>
        <taxon>Eukaryota</taxon>
        <taxon>Viridiplantae</taxon>
        <taxon>Streptophyta</taxon>
        <taxon>Embryophyta</taxon>
        <taxon>Bryophyta</taxon>
        <taxon>Sphagnophytina</taxon>
        <taxon>Sphagnopsida</taxon>
        <taxon>Sphagnales</taxon>
        <taxon>Sphagnaceae</taxon>
        <taxon>Sphagnum</taxon>
    </lineage>
</organism>
<evidence type="ECO:0000256" key="4">
    <source>
        <dbReference type="SAM" id="MobiDB-lite"/>
    </source>
</evidence>
<reference evidence="6" key="1">
    <citation type="submission" date="2024-02" db="EMBL/GenBank/DDBJ databases">
        <authorList>
            <consortium name="ELIXIR-Norway"/>
            <consortium name="Elixir Norway"/>
        </authorList>
    </citation>
    <scope>NUCLEOTIDE SEQUENCE</scope>
</reference>
<proteinExistence type="predicted"/>
<dbReference type="PROSITE" id="PS51292">
    <property type="entry name" value="ZF_RING_CH"/>
    <property type="match status" value="1"/>
</dbReference>
<dbReference type="SUPFAM" id="SSF57850">
    <property type="entry name" value="RING/U-box"/>
    <property type="match status" value="1"/>
</dbReference>
<feature type="domain" description="RING-CH-type" evidence="5">
    <location>
        <begin position="107"/>
        <end position="175"/>
    </location>
</feature>
<evidence type="ECO:0000256" key="3">
    <source>
        <dbReference type="ARBA" id="ARBA00022833"/>
    </source>
</evidence>
<dbReference type="Proteomes" id="UP001497512">
    <property type="component" value="Chromosome 2"/>
</dbReference>
<evidence type="ECO:0000313" key="7">
    <source>
        <dbReference type="Proteomes" id="UP001497512"/>
    </source>
</evidence>
<sequence>MESTSTSDRSDQDVDAGSEAQAAAMEEIRSISVITQAAAMEEIRSTSVITAVDVAAATHDAGYVQLQVLEEVEHQPAPCCINVDASCTDVATDVAACASSASKRSSDSSMSSRYCRICMDVETVEAGHDGDPILELGCKCNGGLGLAHKSCAITWFSAKRSRSVAYEQLKCEICR</sequence>
<keyword evidence="2" id="KW-0863">Zinc-finger</keyword>
<keyword evidence="1" id="KW-0479">Metal-binding</keyword>
<keyword evidence="3" id="KW-0862">Zinc</keyword>
<dbReference type="InterPro" id="IPR011016">
    <property type="entry name" value="Znf_RING-CH"/>
</dbReference>
<dbReference type="EMBL" id="OZ019894">
    <property type="protein sequence ID" value="CAK9217035.1"/>
    <property type="molecule type" value="Genomic_DNA"/>
</dbReference>
<accession>A0ABP0UCN9</accession>
<keyword evidence="7" id="KW-1185">Reference proteome</keyword>
<dbReference type="SMART" id="SM00744">
    <property type="entry name" value="RINGv"/>
    <property type="match status" value="1"/>
</dbReference>
<dbReference type="PANTHER" id="PTHR46214">
    <property type="entry name" value="ZINC FINGER, RING-CH-TYPE"/>
    <property type="match status" value="1"/>
</dbReference>
<dbReference type="PANTHER" id="PTHR46214:SF8">
    <property type="entry name" value="RING_FYVE_PHD ZINC FINGER SUPERFAMILY PROTEIN"/>
    <property type="match status" value="1"/>
</dbReference>
<evidence type="ECO:0000256" key="2">
    <source>
        <dbReference type="ARBA" id="ARBA00022771"/>
    </source>
</evidence>
<evidence type="ECO:0000313" key="6">
    <source>
        <dbReference type="EMBL" id="CAK9217035.1"/>
    </source>
</evidence>